<name>A0A1F7YZE3_9BACT</name>
<dbReference type="GO" id="GO:0003824">
    <property type="term" value="F:catalytic activity"/>
    <property type="evidence" value="ECO:0007669"/>
    <property type="project" value="InterPro"/>
</dbReference>
<dbReference type="Gene3D" id="3.90.870.20">
    <property type="entry name" value="Carbamoyltransferase, C-terminal domain"/>
    <property type="match status" value="1"/>
</dbReference>
<dbReference type="AlphaFoldDB" id="A0A1F7YZE3"/>
<dbReference type="Gene3D" id="3.30.420.40">
    <property type="match status" value="2"/>
</dbReference>
<dbReference type="CDD" id="cd24033">
    <property type="entry name" value="ASKHA_NBD_NodU_CmcH-like_N"/>
    <property type="match status" value="1"/>
</dbReference>
<organism evidence="4 5">
    <name type="scientific">Candidatus Woesebacteria bacterium RIFCSPHIGHO2_02_FULL_39_13</name>
    <dbReference type="NCBI Taxonomy" id="1802505"/>
    <lineage>
        <taxon>Bacteria</taxon>
        <taxon>Candidatus Woeseibacteriota</taxon>
    </lineage>
</organism>
<dbReference type="PANTHER" id="PTHR34847:SF1">
    <property type="entry name" value="NODULATION PROTEIN U"/>
    <property type="match status" value="1"/>
</dbReference>
<evidence type="ECO:0000313" key="4">
    <source>
        <dbReference type="EMBL" id="OGM32733.1"/>
    </source>
</evidence>
<sequence>MTGKIGKILGLNKGHDGGCTLLIDGEIAVNMSEERLTRVKYAYGWINSLKYCLEKTKTRLDEVDLVVFSDYSDKIRGDYDGRLSYFGFPKKRCIRADHHISHACSAFFTSPFDRSLVLVIDGRGNNNNTESVYIGEGNSITKVGGNPVANYEKGIVAAYQAFTSYFGWHQNEAGKTMGLSSYGNPNKFSNLSLFTETKEGMFYNNLEYHTADGVGEYFKRHKVIVPKKFSSQVLVYKDMAAWLQAEFERVVIGIINKFQKETGLKNLCMAGGGALNTVCNTKILEKTNIEKIHIFPAAGDPGQSVGNALYGYYIFAKNERRIRVWKQDYRKDSFSENEIQKMLKRISEVRDLVIPKSLPFRYRTIDNPAKIGAKLISQGKIIGWFQEGSEIGPRALGHRSILCDARPENMKDILNNRVKHREVFRPFAASVLREKISDYFETDMDSPFMLFVVPVKTEFKMKIPAVTHVDGTCRVQTVTKTDNGTYYDLISAYYKLTGVALILNTSYNLAGEPIVETPTDALRCFLSTKMDYLILGNFLVEKIK</sequence>
<evidence type="ECO:0000313" key="5">
    <source>
        <dbReference type="Proteomes" id="UP000177169"/>
    </source>
</evidence>
<evidence type="ECO:0000259" key="3">
    <source>
        <dbReference type="Pfam" id="PF16861"/>
    </source>
</evidence>
<dbReference type="Proteomes" id="UP000177169">
    <property type="component" value="Unassembled WGS sequence"/>
</dbReference>
<gene>
    <name evidence="4" type="ORF">A3D01_00995</name>
</gene>
<feature type="domain" description="Carbamoyltransferase C-terminal" evidence="3">
    <location>
        <begin position="373"/>
        <end position="542"/>
    </location>
</feature>
<dbReference type="PANTHER" id="PTHR34847">
    <property type="entry name" value="NODULATION PROTEIN U"/>
    <property type="match status" value="1"/>
</dbReference>
<dbReference type="STRING" id="1802505.A3D01_00995"/>
<dbReference type="EMBL" id="MGGR01000028">
    <property type="protein sequence ID" value="OGM32733.1"/>
    <property type="molecule type" value="Genomic_DNA"/>
</dbReference>
<evidence type="ECO:0000259" key="2">
    <source>
        <dbReference type="Pfam" id="PF02543"/>
    </source>
</evidence>
<accession>A0A1F7YZE3</accession>
<dbReference type="InterPro" id="IPR038152">
    <property type="entry name" value="Carbam_trans_C_sf"/>
</dbReference>
<feature type="domain" description="Carbamoyltransferase" evidence="2">
    <location>
        <begin position="93"/>
        <end position="309"/>
    </location>
</feature>
<dbReference type="InterPro" id="IPR003696">
    <property type="entry name" value="Carbtransf_dom"/>
</dbReference>
<dbReference type="Pfam" id="PF02543">
    <property type="entry name" value="Carbam_trans_N"/>
    <property type="match status" value="1"/>
</dbReference>
<dbReference type="InterPro" id="IPR043129">
    <property type="entry name" value="ATPase_NBD"/>
</dbReference>
<comment type="similarity">
    <text evidence="1">Belongs to the NodU/CmcH family.</text>
</comment>
<dbReference type="SUPFAM" id="SSF53067">
    <property type="entry name" value="Actin-like ATPase domain"/>
    <property type="match status" value="1"/>
</dbReference>
<dbReference type="InterPro" id="IPR051338">
    <property type="entry name" value="NodU/CmcH_Carbamoyltrnsfr"/>
</dbReference>
<proteinExistence type="inferred from homology"/>
<comment type="caution">
    <text evidence="4">The sequence shown here is derived from an EMBL/GenBank/DDBJ whole genome shotgun (WGS) entry which is preliminary data.</text>
</comment>
<dbReference type="Pfam" id="PF16861">
    <property type="entry name" value="Carbam_trans_C"/>
    <property type="match status" value="1"/>
</dbReference>
<dbReference type="InterPro" id="IPR031730">
    <property type="entry name" value="Carbam_trans_C"/>
</dbReference>
<protein>
    <recommendedName>
        <fullName evidence="6">Carbamoyl transferase</fullName>
    </recommendedName>
</protein>
<evidence type="ECO:0008006" key="6">
    <source>
        <dbReference type="Google" id="ProtNLM"/>
    </source>
</evidence>
<reference evidence="4 5" key="1">
    <citation type="journal article" date="2016" name="Nat. Commun.">
        <title>Thousands of microbial genomes shed light on interconnected biogeochemical processes in an aquifer system.</title>
        <authorList>
            <person name="Anantharaman K."/>
            <person name="Brown C.T."/>
            <person name="Hug L.A."/>
            <person name="Sharon I."/>
            <person name="Castelle C.J."/>
            <person name="Probst A.J."/>
            <person name="Thomas B.C."/>
            <person name="Singh A."/>
            <person name="Wilkins M.J."/>
            <person name="Karaoz U."/>
            <person name="Brodie E.L."/>
            <person name="Williams K.H."/>
            <person name="Hubbard S.S."/>
            <person name="Banfield J.F."/>
        </authorList>
    </citation>
    <scope>NUCLEOTIDE SEQUENCE [LARGE SCALE GENOMIC DNA]</scope>
</reference>
<evidence type="ECO:0000256" key="1">
    <source>
        <dbReference type="ARBA" id="ARBA00006129"/>
    </source>
</evidence>